<dbReference type="SUPFAM" id="SSF89796">
    <property type="entry name" value="CoA-transferase family III (CaiB/BaiF)"/>
    <property type="match status" value="1"/>
</dbReference>
<proteinExistence type="predicted"/>
<dbReference type="AlphaFoldDB" id="A0A932FVS7"/>
<name>A0A932FVS7_UNCTE</name>
<feature type="non-terminal residue" evidence="1">
    <location>
        <position position="1"/>
    </location>
</feature>
<comment type="caution">
    <text evidence="1">The sequence shown here is derived from an EMBL/GenBank/DDBJ whole genome shotgun (WGS) entry which is preliminary data.</text>
</comment>
<dbReference type="InterPro" id="IPR023606">
    <property type="entry name" value="CoA-Trfase_III_dom_1_sf"/>
</dbReference>
<organism evidence="1 2">
    <name type="scientific">Tectimicrobiota bacterium</name>
    <dbReference type="NCBI Taxonomy" id="2528274"/>
    <lineage>
        <taxon>Bacteria</taxon>
        <taxon>Pseudomonadati</taxon>
        <taxon>Nitrospinota/Tectimicrobiota group</taxon>
        <taxon>Candidatus Tectimicrobiota</taxon>
    </lineage>
</organism>
<keyword evidence="1" id="KW-0808">Transferase</keyword>
<dbReference type="EMBL" id="JACPRF010000275">
    <property type="protein sequence ID" value="MBI2877035.1"/>
    <property type="molecule type" value="Genomic_DNA"/>
</dbReference>
<accession>A0A932FVS7</accession>
<reference evidence="1" key="1">
    <citation type="submission" date="2020-07" db="EMBL/GenBank/DDBJ databases">
        <title>Huge and variable diversity of episymbiotic CPR bacteria and DPANN archaea in groundwater ecosystems.</title>
        <authorList>
            <person name="He C.Y."/>
            <person name="Keren R."/>
            <person name="Whittaker M."/>
            <person name="Farag I.F."/>
            <person name="Doudna J."/>
            <person name="Cate J.H.D."/>
            <person name="Banfield J.F."/>
        </authorList>
    </citation>
    <scope>NUCLEOTIDE SEQUENCE</scope>
    <source>
        <strain evidence="1">NC_groundwater_672_Ag_B-0.1um_62_36</strain>
    </source>
</reference>
<gene>
    <name evidence="1" type="ORF">HYY20_09155</name>
</gene>
<sequence length="50" mass="5423">LFGVASKYSLTPARVRAPAPMLGQHNAEVYQGWLGLAPEAMEALRERGVI</sequence>
<evidence type="ECO:0000313" key="2">
    <source>
        <dbReference type="Proteomes" id="UP000769766"/>
    </source>
</evidence>
<evidence type="ECO:0000313" key="1">
    <source>
        <dbReference type="EMBL" id="MBI2877035.1"/>
    </source>
</evidence>
<dbReference type="Gene3D" id="3.40.50.10540">
    <property type="entry name" value="Crotonobetainyl-coa:carnitine coa-transferase, domain 1"/>
    <property type="match status" value="1"/>
</dbReference>
<dbReference type="GO" id="GO:0016740">
    <property type="term" value="F:transferase activity"/>
    <property type="evidence" value="ECO:0007669"/>
    <property type="project" value="UniProtKB-KW"/>
</dbReference>
<protein>
    <submittedName>
        <fullName evidence="1">CoA transferase</fullName>
    </submittedName>
</protein>
<dbReference type="Proteomes" id="UP000769766">
    <property type="component" value="Unassembled WGS sequence"/>
</dbReference>